<evidence type="ECO:0000256" key="1">
    <source>
        <dbReference type="SAM" id="MobiDB-lite"/>
    </source>
</evidence>
<protein>
    <submittedName>
        <fullName evidence="2">Uncharacterized protein</fullName>
    </submittedName>
</protein>
<feature type="compositionally biased region" description="Pro residues" evidence="1">
    <location>
        <begin position="187"/>
        <end position="199"/>
    </location>
</feature>
<gene>
    <name evidence="2" type="ORF">Tci_663249</name>
</gene>
<name>A0A699KJA6_TANCI</name>
<dbReference type="EMBL" id="BKCJ010512860">
    <property type="protein sequence ID" value="GFA91277.1"/>
    <property type="molecule type" value="Genomic_DNA"/>
</dbReference>
<sequence>LSFEVYTPPVTYSKEVDETIRTPIEVKPLDETQLEDLGLNTCNHDLPLNSMEVYSFDEPEPQPQPLPNHPPLDAQLVVNEVVRVMIPKCMSWLDAYDEPIDAYDEPIGDMEDKVDNPSPQSTPQVLLSFEVYTPPVTYSKEVDETIRTPIEVKPLDKTQLEDLGLNTCNHDLPLNSMDVYSFDEPEPQPQPLPNRPPLD</sequence>
<evidence type="ECO:0000313" key="2">
    <source>
        <dbReference type="EMBL" id="GFA91277.1"/>
    </source>
</evidence>
<feature type="non-terminal residue" evidence="2">
    <location>
        <position position="199"/>
    </location>
</feature>
<accession>A0A699KJA6</accession>
<organism evidence="2">
    <name type="scientific">Tanacetum cinerariifolium</name>
    <name type="common">Dalmatian daisy</name>
    <name type="synonym">Chrysanthemum cinerariifolium</name>
    <dbReference type="NCBI Taxonomy" id="118510"/>
    <lineage>
        <taxon>Eukaryota</taxon>
        <taxon>Viridiplantae</taxon>
        <taxon>Streptophyta</taxon>
        <taxon>Embryophyta</taxon>
        <taxon>Tracheophyta</taxon>
        <taxon>Spermatophyta</taxon>
        <taxon>Magnoliopsida</taxon>
        <taxon>eudicotyledons</taxon>
        <taxon>Gunneridae</taxon>
        <taxon>Pentapetalae</taxon>
        <taxon>asterids</taxon>
        <taxon>campanulids</taxon>
        <taxon>Asterales</taxon>
        <taxon>Asteraceae</taxon>
        <taxon>Asteroideae</taxon>
        <taxon>Anthemideae</taxon>
        <taxon>Anthemidinae</taxon>
        <taxon>Tanacetum</taxon>
    </lineage>
</organism>
<proteinExistence type="predicted"/>
<feature type="region of interest" description="Disordered" evidence="1">
    <location>
        <begin position="178"/>
        <end position="199"/>
    </location>
</feature>
<dbReference type="AlphaFoldDB" id="A0A699KJA6"/>
<comment type="caution">
    <text evidence="2">The sequence shown here is derived from an EMBL/GenBank/DDBJ whole genome shotgun (WGS) entry which is preliminary data.</text>
</comment>
<feature type="non-terminal residue" evidence="2">
    <location>
        <position position="1"/>
    </location>
</feature>
<reference evidence="2" key="1">
    <citation type="journal article" date="2019" name="Sci. Rep.">
        <title>Draft genome of Tanacetum cinerariifolium, the natural source of mosquito coil.</title>
        <authorList>
            <person name="Yamashiro T."/>
            <person name="Shiraishi A."/>
            <person name="Satake H."/>
            <person name="Nakayama K."/>
        </authorList>
    </citation>
    <scope>NUCLEOTIDE SEQUENCE</scope>
</reference>